<keyword evidence="3" id="KW-0808">Transferase</keyword>
<reference evidence="3 4" key="1">
    <citation type="submission" date="2018-08" db="EMBL/GenBank/DDBJ databases">
        <title>Bacillus chawlae sp. nov., Bacillus glennii sp. nov., and Bacillus saganii sp. nov. Isolated from the Vehicle Assembly Building at Kennedy Space Center where the Viking Spacecraft were Assembled.</title>
        <authorList>
            <person name="Seuylemezian A."/>
            <person name="Vaishampayan P."/>
        </authorList>
    </citation>
    <scope>NUCLEOTIDE SEQUENCE [LARGE SCALE GENOMIC DNA]</scope>
    <source>
        <strain evidence="3 4">V44-8</strain>
    </source>
</reference>
<dbReference type="InterPro" id="IPR028098">
    <property type="entry name" value="Glyco_trans_4-like_N"/>
</dbReference>
<dbReference type="AlphaFoldDB" id="A0A372L7Q6"/>
<dbReference type="RefSeq" id="WP_117324102.1">
    <property type="nucleotide sequence ID" value="NZ_QVTD01000016.1"/>
</dbReference>
<dbReference type="CDD" id="cd03801">
    <property type="entry name" value="GT4_PimA-like"/>
    <property type="match status" value="1"/>
</dbReference>
<dbReference type="Gene3D" id="3.40.50.2000">
    <property type="entry name" value="Glycogen Phosphorylase B"/>
    <property type="match status" value="2"/>
</dbReference>
<protein>
    <submittedName>
        <fullName evidence="3">Glycosyltransferase family 1 protein</fullName>
    </submittedName>
</protein>
<evidence type="ECO:0000313" key="4">
    <source>
        <dbReference type="Proteomes" id="UP000262939"/>
    </source>
</evidence>
<gene>
    <name evidence="3" type="ORF">D0466_18995</name>
</gene>
<feature type="domain" description="Glycosyl transferase family 1" evidence="1">
    <location>
        <begin position="183"/>
        <end position="354"/>
    </location>
</feature>
<dbReference type="EMBL" id="QVTD01000016">
    <property type="protein sequence ID" value="RFU61298.1"/>
    <property type="molecule type" value="Genomic_DNA"/>
</dbReference>
<accession>A0A372L7Q6</accession>
<feature type="domain" description="Glycosyltransferase subfamily 4-like N-terminal" evidence="2">
    <location>
        <begin position="36"/>
        <end position="165"/>
    </location>
</feature>
<comment type="caution">
    <text evidence="3">The sequence shown here is derived from an EMBL/GenBank/DDBJ whole genome shotgun (WGS) entry which is preliminary data.</text>
</comment>
<name>A0A372L7Q6_9BACI</name>
<dbReference type="OrthoDB" id="139410at2"/>
<dbReference type="SUPFAM" id="SSF53756">
    <property type="entry name" value="UDP-Glycosyltransferase/glycogen phosphorylase"/>
    <property type="match status" value="1"/>
</dbReference>
<dbReference type="Pfam" id="PF00534">
    <property type="entry name" value="Glycos_transf_1"/>
    <property type="match status" value="1"/>
</dbReference>
<evidence type="ECO:0000259" key="2">
    <source>
        <dbReference type="Pfam" id="PF13439"/>
    </source>
</evidence>
<keyword evidence="4" id="KW-1185">Reference proteome</keyword>
<dbReference type="Pfam" id="PF13439">
    <property type="entry name" value="Glyco_transf_4"/>
    <property type="match status" value="1"/>
</dbReference>
<proteinExistence type="predicted"/>
<dbReference type="PANTHER" id="PTHR12526">
    <property type="entry name" value="GLYCOSYLTRANSFERASE"/>
    <property type="match status" value="1"/>
</dbReference>
<dbReference type="Proteomes" id="UP000262939">
    <property type="component" value="Unassembled WGS sequence"/>
</dbReference>
<dbReference type="InterPro" id="IPR001296">
    <property type="entry name" value="Glyco_trans_1"/>
</dbReference>
<organism evidence="3 4">
    <name type="scientific">Peribacillus glennii</name>
    <dbReference type="NCBI Taxonomy" id="2303991"/>
    <lineage>
        <taxon>Bacteria</taxon>
        <taxon>Bacillati</taxon>
        <taxon>Bacillota</taxon>
        <taxon>Bacilli</taxon>
        <taxon>Bacillales</taxon>
        <taxon>Bacillaceae</taxon>
        <taxon>Peribacillus</taxon>
    </lineage>
</organism>
<dbReference type="PANTHER" id="PTHR12526:SF638">
    <property type="entry name" value="SPORE COAT PROTEIN SA"/>
    <property type="match status" value="1"/>
</dbReference>
<evidence type="ECO:0000259" key="1">
    <source>
        <dbReference type="Pfam" id="PF00534"/>
    </source>
</evidence>
<sequence length="382" mass="43027">MKIALICSDRGPCPPVKGGAIQLLISKIAPLLAKTDEVTVFSITDPSLPDSECTNGVYFERYDKDHFFQQVCQSLKEIQFDVIQVYNRPGYIPFIREASPQSKIILSLHNLVYNTLKIERALAEAAFREVDWIFTVSRFVAQDTAEKFPDASAKIQPLYTGVDLDEYSPIWSKTGREWRNEIRSLYHLESKDPVILFVGRLVPDKGCHLILAAMNEILKNVERAKLLIVGSKWYADQSTSKYIEGLKQLATEHEDSIVFAFYIPVDEIPKYYAAADLFICPSQWKEPLARVHYEAMAAGLPIITTSRGGNHEVVHNGKNGIVINDYKNPLAFAAAAIDVLNDPHKAIAMGQAGRLDVKEIYNFDRVTSDIKLLYTKLVKSNE</sequence>
<dbReference type="GO" id="GO:0016757">
    <property type="term" value="F:glycosyltransferase activity"/>
    <property type="evidence" value="ECO:0007669"/>
    <property type="project" value="InterPro"/>
</dbReference>
<evidence type="ECO:0000313" key="3">
    <source>
        <dbReference type="EMBL" id="RFU61298.1"/>
    </source>
</evidence>